<keyword evidence="1" id="KW-0812">Transmembrane</keyword>
<accession>A0A1I7KC34</accession>
<evidence type="ECO:0000313" key="2">
    <source>
        <dbReference type="EMBL" id="SFU94967.1"/>
    </source>
</evidence>
<keyword evidence="1" id="KW-0472">Membrane</keyword>
<evidence type="ECO:0000256" key="1">
    <source>
        <dbReference type="SAM" id="Phobius"/>
    </source>
</evidence>
<dbReference type="RefSeq" id="WP_229490438.1">
    <property type="nucleotide sequence ID" value="NZ_FPBO01000016.1"/>
</dbReference>
<proteinExistence type="predicted"/>
<dbReference type="EMBL" id="FPBO01000016">
    <property type="protein sequence ID" value="SFU94967.1"/>
    <property type="molecule type" value="Genomic_DNA"/>
</dbReference>
<feature type="transmembrane region" description="Helical" evidence="1">
    <location>
        <begin position="83"/>
        <end position="107"/>
    </location>
</feature>
<organism evidence="2 3">
    <name type="scientific">Pseudoduganella namucuonensis</name>
    <dbReference type="NCBI Taxonomy" id="1035707"/>
    <lineage>
        <taxon>Bacteria</taxon>
        <taxon>Pseudomonadati</taxon>
        <taxon>Pseudomonadota</taxon>
        <taxon>Betaproteobacteria</taxon>
        <taxon>Burkholderiales</taxon>
        <taxon>Oxalobacteraceae</taxon>
        <taxon>Telluria group</taxon>
        <taxon>Pseudoduganella</taxon>
    </lineage>
</organism>
<feature type="transmembrane region" description="Helical" evidence="1">
    <location>
        <begin position="12"/>
        <end position="33"/>
    </location>
</feature>
<name>A0A1I7KC34_9BURK</name>
<dbReference type="Proteomes" id="UP000199391">
    <property type="component" value="Unassembled WGS sequence"/>
</dbReference>
<feature type="transmembrane region" description="Helical" evidence="1">
    <location>
        <begin position="40"/>
        <end position="63"/>
    </location>
</feature>
<keyword evidence="1" id="KW-1133">Transmembrane helix</keyword>
<sequence>MRVSESVFVELQFFVLVALSLLLPAAIYGYMMWKRALSRLAVFGFGIGLLVLAGANLVLLRTLAEMATKTPSLRDDLLFSSELSVALYLFPALFAGVGINIISHLLVSHLTEAERRYSREHGER</sequence>
<reference evidence="3" key="1">
    <citation type="submission" date="2016-10" db="EMBL/GenBank/DDBJ databases">
        <authorList>
            <person name="Varghese N."/>
            <person name="Submissions S."/>
        </authorList>
    </citation>
    <scope>NUCLEOTIDE SEQUENCE [LARGE SCALE GENOMIC DNA]</scope>
    <source>
        <strain evidence="3">CGMCC 1.11014</strain>
    </source>
</reference>
<keyword evidence="3" id="KW-1185">Reference proteome</keyword>
<evidence type="ECO:0000313" key="3">
    <source>
        <dbReference type="Proteomes" id="UP000199391"/>
    </source>
</evidence>
<gene>
    <name evidence="2" type="ORF">SAMN05216552_101633</name>
</gene>
<dbReference type="AlphaFoldDB" id="A0A1I7KC34"/>
<dbReference type="STRING" id="1035707.SAMN05216552_101633"/>
<protein>
    <submittedName>
        <fullName evidence="2">Uncharacterized protein</fullName>
    </submittedName>
</protein>